<evidence type="ECO:0000313" key="2">
    <source>
        <dbReference type="Proteomes" id="UP000499080"/>
    </source>
</evidence>
<reference evidence="1 2" key="1">
    <citation type="journal article" date="2019" name="Sci. Rep.">
        <title>Orb-weaving spider Araneus ventricosus genome elucidates the spidroin gene catalogue.</title>
        <authorList>
            <person name="Kono N."/>
            <person name="Nakamura H."/>
            <person name="Ohtoshi R."/>
            <person name="Moran D.A.P."/>
            <person name="Shinohara A."/>
            <person name="Yoshida Y."/>
            <person name="Fujiwara M."/>
            <person name="Mori M."/>
            <person name="Tomita M."/>
            <person name="Arakawa K."/>
        </authorList>
    </citation>
    <scope>NUCLEOTIDE SEQUENCE [LARGE SCALE GENOMIC DNA]</scope>
</reference>
<comment type="caution">
    <text evidence="1">The sequence shown here is derived from an EMBL/GenBank/DDBJ whole genome shotgun (WGS) entry which is preliminary data.</text>
</comment>
<keyword evidence="2" id="KW-1185">Reference proteome</keyword>
<accession>A0A4Y2TZE9</accession>
<dbReference type="AlphaFoldDB" id="A0A4Y2TZE9"/>
<evidence type="ECO:0000313" key="1">
    <source>
        <dbReference type="EMBL" id="GBO04717.1"/>
    </source>
</evidence>
<name>A0A4Y2TZE9_ARAVE</name>
<dbReference type="InterPro" id="IPR036691">
    <property type="entry name" value="Endo/exonu/phosph_ase_sf"/>
</dbReference>
<dbReference type="Gene3D" id="3.60.10.10">
    <property type="entry name" value="Endonuclease/exonuclease/phosphatase"/>
    <property type="match status" value="1"/>
</dbReference>
<gene>
    <name evidence="1" type="ORF">AVEN_212113_1</name>
</gene>
<dbReference type="OrthoDB" id="409048at2759"/>
<dbReference type="EMBL" id="BGPR01031558">
    <property type="protein sequence ID" value="GBO04717.1"/>
    <property type="molecule type" value="Genomic_DNA"/>
</dbReference>
<dbReference type="SUPFAM" id="SSF56219">
    <property type="entry name" value="DNase I-like"/>
    <property type="match status" value="1"/>
</dbReference>
<dbReference type="Proteomes" id="UP000499080">
    <property type="component" value="Unassembled WGS sequence"/>
</dbReference>
<organism evidence="1 2">
    <name type="scientific">Araneus ventricosus</name>
    <name type="common">Orbweaver spider</name>
    <name type="synonym">Epeira ventricosa</name>
    <dbReference type="NCBI Taxonomy" id="182803"/>
    <lineage>
        <taxon>Eukaryota</taxon>
        <taxon>Metazoa</taxon>
        <taxon>Ecdysozoa</taxon>
        <taxon>Arthropoda</taxon>
        <taxon>Chelicerata</taxon>
        <taxon>Arachnida</taxon>
        <taxon>Araneae</taxon>
        <taxon>Araneomorphae</taxon>
        <taxon>Entelegynae</taxon>
        <taxon>Araneoidea</taxon>
        <taxon>Araneidae</taxon>
        <taxon>Araneus</taxon>
    </lineage>
</organism>
<protein>
    <recommendedName>
        <fullName evidence="3">Endonuclease/exonuclease/phosphatase domain-containing protein</fullName>
    </recommendedName>
</protein>
<sequence length="480" mass="54573">MSCLAASMWREGGTGRNGGSTSGVFSPGRDTLGVKVIPLCSANAWQALEQSKTSTFGCSRYLVPTVASHSLLLTMLGSPVDSNTASSVAWVNKRRVRGLGRGPRTERLLQSPNGLKCVKPLRIIQCNINGLCTSATRERLDQILELADHHKVQIIALQETKLKPTFQLKIKGYHILLKDRLNKGGGGLLFLVRHVNYNVINLDQSQSDSDLEIQGEALDVSIVSSDVSSKYRWDVLDNIGSDHLPLLIEYNSLLRSCDTRRNFLNFKKANWELYRSVITESIEQTTFPDELEQNYLCFRGIILKSAMAAIAMGNIKNYQPNYTHNLPIVKPLIIKRNILSRELLLNDNNSTRTELNRINAEIKRVYAYHRRKRWIEICQGIDVRTPDTKLWKLPKAFNKEQPQIEKTNCVFTVDCYLPFNDRVSADVLRKHDCRESELDFTRVVKNIAVKARKLAQRCRNVKSVNPFFDVLLYVRNLKQL</sequence>
<evidence type="ECO:0008006" key="3">
    <source>
        <dbReference type="Google" id="ProtNLM"/>
    </source>
</evidence>
<proteinExistence type="predicted"/>